<evidence type="ECO:0000256" key="14">
    <source>
        <dbReference type="PROSITE-ProRule" id="PRU00460"/>
    </source>
</evidence>
<keyword evidence="8" id="KW-0084">Basement membrane</keyword>
<feature type="disulfide bond" evidence="14">
    <location>
        <begin position="371"/>
        <end position="380"/>
    </location>
</feature>
<dbReference type="Pfam" id="PF21199">
    <property type="entry name" value="LAMININ_IV_B"/>
    <property type="match status" value="1"/>
</dbReference>
<evidence type="ECO:0000256" key="7">
    <source>
        <dbReference type="ARBA" id="ARBA00022737"/>
    </source>
</evidence>
<dbReference type="Pfam" id="PF24973">
    <property type="entry name" value="EGF_LMN_ATRN"/>
    <property type="match status" value="2"/>
</dbReference>
<evidence type="ECO:0000256" key="13">
    <source>
        <dbReference type="ARBA" id="ARBA00023292"/>
    </source>
</evidence>
<dbReference type="Pfam" id="PF00053">
    <property type="entry name" value="EGF_laminin"/>
    <property type="match status" value="11"/>
</dbReference>
<dbReference type="PROSITE" id="PS51116">
    <property type="entry name" value="LAMININ_IVB"/>
    <property type="match status" value="1"/>
</dbReference>
<dbReference type="Gene3D" id="6.10.140.1950">
    <property type="match status" value="1"/>
</dbReference>
<dbReference type="SUPFAM" id="SSF75620">
    <property type="entry name" value="Release factor"/>
    <property type="match status" value="1"/>
</dbReference>
<organism evidence="15 16">
    <name type="scientific">Pristionchus pacificus</name>
    <name type="common">Parasitic nematode worm</name>
    <dbReference type="NCBI Taxonomy" id="54126"/>
    <lineage>
        <taxon>Eukaryota</taxon>
        <taxon>Metazoa</taxon>
        <taxon>Ecdysozoa</taxon>
        <taxon>Nematoda</taxon>
        <taxon>Chromadorea</taxon>
        <taxon>Rhabditida</taxon>
        <taxon>Rhabditina</taxon>
        <taxon>Diplogasteromorpha</taxon>
        <taxon>Diplogasteroidea</taxon>
        <taxon>Neodiplogasteridae</taxon>
        <taxon>Pristionchus</taxon>
    </lineage>
</organism>
<reference evidence="16" key="1">
    <citation type="journal article" date="2008" name="Nat. Genet.">
        <title>The Pristionchus pacificus genome provides a unique perspective on nematode lifestyle and parasitism.</title>
        <authorList>
            <person name="Dieterich C."/>
            <person name="Clifton S.W."/>
            <person name="Schuster L.N."/>
            <person name="Chinwalla A."/>
            <person name="Delehaunty K."/>
            <person name="Dinkelacker I."/>
            <person name="Fulton L."/>
            <person name="Fulton R."/>
            <person name="Godfrey J."/>
            <person name="Minx P."/>
            <person name="Mitreva M."/>
            <person name="Roeseler W."/>
            <person name="Tian H."/>
            <person name="Witte H."/>
            <person name="Yang S.P."/>
            <person name="Wilson R.K."/>
            <person name="Sommer R.J."/>
        </authorList>
    </citation>
    <scope>NUCLEOTIDE SEQUENCE [LARGE SCALE GENOMIC DNA]</scope>
    <source>
        <strain evidence="16">PS312</strain>
    </source>
</reference>
<keyword evidence="13 14" id="KW-0424">Laminin EGF-like domain</keyword>
<dbReference type="SMART" id="SM00181">
    <property type="entry name" value="EGF"/>
    <property type="match status" value="7"/>
</dbReference>
<dbReference type="SUPFAM" id="SSF57196">
    <property type="entry name" value="EGF/Laminin"/>
    <property type="match status" value="10"/>
</dbReference>
<comment type="function">
    <text evidence="1">Binding to cells via a high affinity receptor, laminin is thought to mediate the attachment, migration and organization of cells into tissues during embryonic development by interacting with other extracellular matrix components.</text>
</comment>
<evidence type="ECO:0000256" key="4">
    <source>
        <dbReference type="ARBA" id="ARBA00022525"/>
    </source>
</evidence>
<dbReference type="GO" id="GO:0016477">
    <property type="term" value="P:cell migration"/>
    <property type="evidence" value="ECO:0000318"/>
    <property type="project" value="GO_Central"/>
</dbReference>
<dbReference type="SMART" id="SM00136">
    <property type="entry name" value="LamNT"/>
    <property type="match status" value="1"/>
</dbReference>
<dbReference type="GO" id="GO:0009888">
    <property type="term" value="P:tissue development"/>
    <property type="evidence" value="ECO:0000318"/>
    <property type="project" value="GO_Central"/>
</dbReference>
<evidence type="ECO:0000256" key="3">
    <source>
        <dbReference type="ARBA" id="ARBA00010835"/>
    </source>
</evidence>
<evidence type="ECO:0000256" key="8">
    <source>
        <dbReference type="ARBA" id="ARBA00022869"/>
    </source>
</evidence>
<dbReference type="SMART" id="SM00937">
    <property type="entry name" value="PCRF"/>
    <property type="match status" value="1"/>
</dbReference>
<dbReference type="FunFam" id="2.10.25.10:FF:000135">
    <property type="entry name" value="Laminin subunit beta 4"/>
    <property type="match status" value="1"/>
</dbReference>
<comment type="similarity">
    <text evidence="3">Belongs to the prokaryotic/mitochondrial release factor family.</text>
</comment>
<feature type="disulfide bond" evidence="14">
    <location>
        <begin position="1077"/>
        <end position="1089"/>
    </location>
</feature>
<keyword evidence="7" id="KW-0677">Repeat</keyword>
<keyword evidence="12" id="KW-0325">Glycoprotein</keyword>
<dbReference type="Pfam" id="PF00055">
    <property type="entry name" value="Laminin_N"/>
    <property type="match status" value="2"/>
</dbReference>
<dbReference type="InterPro" id="IPR002049">
    <property type="entry name" value="LE_dom"/>
</dbReference>
<dbReference type="PROSITE" id="PS51117">
    <property type="entry name" value="LAMININ_NTER"/>
    <property type="match status" value="1"/>
</dbReference>
<dbReference type="FunFam" id="2.10.25.10:FF:000130">
    <property type="entry name" value="Laminin subunit beta 1"/>
    <property type="match status" value="1"/>
</dbReference>
<dbReference type="Gene3D" id="2.60.120.260">
    <property type="entry name" value="Galactose-binding domain-like"/>
    <property type="match status" value="2"/>
</dbReference>
<evidence type="ECO:0000313" key="16">
    <source>
        <dbReference type="Proteomes" id="UP000005239"/>
    </source>
</evidence>
<dbReference type="GO" id="GO:0009887">
    <property type="term" value="P:animal organ morphogenesis"/>
    <property type="evidence" value="ECO:0000318"/>
    <property type="project" value="GO_Central"/>
</dbReference>
<evidence type="ECO:0000256" key="11">
    <source>
        <dbReference type="ARBA" id="ARBA00023157"/>
    </source>
</evidence>
<keyword evidence="6" id="KW-0732">Signal</keyword>
<feature type="disulfide bond" evidence="14">
    <location>
        <begin position="435"/>
        <end position="449"/>
    </location>
</feature>
<gene>
    <name evidence="15" type="primary">WBGene00098403</name>
</gene>
<keyword evidence="11 14" id="KW-1015">Disulfide bond</keyword>
<dbReference type="Gene3D" id="3.30.160.20">
    <property type="match status" value="1"/>
</dbReference>
<dbReference type="GO" id="GO:0007411">
    <property type="term" value="P:axon guidance"/>
    <property type="evidence" value="ECO:0000318"/>
    <property type="project" value="GO_Central"/>
</dbReference>
<dbReference type="GO" id="GO:0160094">
    <property type="term" value="P:nematode pharynx development"/>
    <property type="evidence" value="ECO:0007669"/>
    <property type="project" value="EnsemblMetazoa"/>
</dbReference>
<feature type="disulfide bond" evidence="14">
    <location>
        <begin position="1098"/>
        <end position="1107"/>
    </location>
</feature>
<evidence type="ECO:0000313" key="15">
    <source>
        <dbReference type="EnsemblMetazoa" id="PPA08849.1"/>
    </source>
</evidence>
<accession>A0A8R1U9C4</accession>
<feature type="disulfide bond" evidence="14">
    <location>
        <begin position="992"/>
        <end position="1001"/>
    </location>
</feature>
<feature type="disulfide bond" evidence="14">
    <location>
        <begin position="423"/>
        <end position="432"/>
    </location>
</feature>
<keyword evidence="9" id="KW-0130">Cell adhesion</keyword>
<keyword evidence="10" id="KW-0175">Coiled coil</keyword>
<dbReference type="InterPro" id="IPR045853">
    <property type="entry name" value="Pep_chain_release_fac_I_sf"/>
</dbReference>
<dbReference type="FunFam" id="2.10.25.10:FF:000065">
    <property type="entry name" value="Laminin subunit beta 1"/>
    <property type="match status" value="1"/>
</dbReference>
<evidence type="ECO:0000256" key="12">
    <source>
        <dbReference type="ARBA" id="ARBA00023180"/>
    </source>
</evidence>
<dbReference type="SMART" id="SM00180">
    <property type="entry name" value="EGF_Lam"/>
    <property type="match status" value="13"/>
</dbReference>
<feature type="disulfide bond" evidence="14">
    <location>
        <begin position="713"/>
        <end position="725"/>
    </location>
</feature>
<feature type="disulfide bond" evidence="14">
    <location>
        <begin position="763"/>
        <end position="780"/>
    </location>
</feature>
<keyword evidence="5" id="KW-0272">Extracellular matrix</keyword>
<feature type="disulfide bond" evidence="14">
    <location>
        <begin position="941"/>
        <end position="950"/>
    </location>
</feature>
<feature type="disulfide bond" evidence="14">
    <location>
        <begin position="827"/>
        <end position="836"/>
    </location>
</feature>
<protein>
    <submittedName>
        <fullName evidence="15">Lam-1</fullName>
    </submittedName>
</protein>
<dbReference type="FunFam" id="2.10.25.10:FF:000388">
    <property type="entry name" value="Laminin subunit alpha"/>
    <property type="match status" value="1"/>
</dbReference>
<dbReference type="GO" id="GO:0034446">
    <property type="term" value="P:substrate adhesion-dependent cell spreading"/>
    <property type="evidence" value="ECO:0000318"/>
    <property type="project" value="GO_Central"/>
</dbReference>
<dbReference type="EnsemblMetazoa" id="PPA08849.1">
    <property type="protein sequence ID" value="PPA08849.1"/>
    <property type="gene ID" value="WBGene00098403"/>
</dbReference>
<dbReference type="Gene3D" id="3.30.70.1660">
    <property type="match status" value="1"/>
</dbReference>
<reference evidence="15" key="2">
    <citation type="submission" date="2022-06" db="UniProtKB">
        <authorList>
            <consortium name="EnsemblMetazoa"/>
        </authorList>
    </citation>
    <scope>IDENTIFICATION</scope>
    <source>
        <strain evidence="15">PS312</strain>
    </source>
</reference>
<feature type="disulfide bond" evidence="14">
    <location>
        <begin position="761"/>
        <end position="773"/>
    </location>
</feature>
<dbReference type="Gene3D" id="2.10.25.10">
    <property type="entry name" value="Laminin"/>
    <property type="match status" value="9"/>
</dbReference>
<dbReference type="Pfam" id="PF03462">
    <property type="entry name" value="PCRF"/>
    <property type="match status" value="1"/>
</dbReference>
<dbReference type="CDD" id="cd00055">
    <property type="entry name" value="EGF_Lam"/>
    <property type="match status" value="13"/>
</dbReference>
<name>A0A2A6CB13_PRIPA</name>
<dbReference type="GO" id="GO:0043256">
    <property type="term" value="C:laminin complex"/>
    <property type="evidence" value="ECO:0000318"/>
    <property type="project" value="GO_Central"/>
</dbReference>
<dbReference type="PROSITE" id="PS01248">
    <property type="entry name" value="EGF_LAM_1"/>
    <property type="match status" value="6"/>
</dbReference>
<dbReference type="InterPro" id="IPR013015">
    <property type="entry name" value="Laminin_IV_B"/>
</dbReference>
<dbReference type="InterPro" id="IPR000352">
    <property type="entry name" value="Pep_chain_release_fac_I"/>
</dbReference>
<evidence type="ECO:0000256" key="1">
    <source>
        <dbReference type="ARBA" id="ARBA00002418"/>
    </source>
</evidence>
<dbReference type="InterPro" id="IPR005139">
    <property type="entry name" value="PCRF"/>
</dbReference>
<evidence type="ECO:0000256" key="2">
    <source>
        <dbReference type="ARBA" id="ARBA00004302"/>
    </source>
</evidence>
<dbReference type="FunFam" id="2.10.25.10:FF:000011">
    <property type="entry name" value="Cadherin EGF LAG seven-pass G-type receptor"/>
    <property type="match status" value="2"/>
</dbReference>
<dbReference type="FunFam" id="2.10.25.10:FF:000138">
    <property type="entry name" value="Laminin subunit beta 1"/>
    <property type="match status" value="1"/>
</dbReference>
<dbReference type="PROSITE" id="PS00745">
    <property type="entry name" value="RF_PROK_I"/>
    <property type="match status" value="1"/>
</dbReference>
<dbReference type="GO" id="GO:0040017">
    <property type="term" value="P:positive regulation of locomotion"/>
    <property type="evidence" value="ECO:0007669"/>
    <property type="project" value="EnsemblMetazoa"/>
</dbReference>
<dbReference type="Proteomes" id="UP000005239">
    <property type="component" value="Unassembled WGS sequence"/>
</dbReference>
<keyword evidence="4" id="KW-0964">Secreted</keyword>
<dbReference type="InterPro" id="IPR050440">
    <property type="entry name" value="Laminin/Netrin_ECM"/>
</dbReference>
<feature type="disulfide bond" evidence="14">
    <location>
        <begin position="1079"/>
        <end position="1096"/>
    </location>
</feature>
<proteinExistence type="inferred from homology"/>
<dbReference type="FunFam" id="2.10.25.10:FF:000101">
    <property type="entry name" value="Laminin subunit beta 1"/>
    <property type="match status" value="1"/>
</dbReference>
<dbReference type="Pfam" id="PF00472">
    <property type="entry name" value="RF-1"/>
    <property type="match status" value="1"/>
</dbReference>
<dbReference type="FunFam" id="2.10.25.10:FF:000074">
    <property type="entry name" value="Laminin subunit alpha"/>
    <property type="match status" value="1"/>
</dbReference>
<comment type="caution">
    <text evidence="14">Lacks conserved residue(s) required for the propagation of feature annotation.</text>
</comment>
<evidence type="ECO:0000256" key="5">
    <source>
        <dbReference type="ARBA" id="ARBA00022530"/>
    </source>
</evidence>
<feature type="disulfide bond" evidence="14">
    <location>
        <begin position="715"/>
        <end position="732"/>
    </location>
</feature>
<dbReference type="PRINTS" id="PR00011">
    <property type="entry name" value="EGFLAMININ"/>
</dbReference>
<accession>A0A2A6CB13</accession>
<dbReference type="PANTHER" id="PTHR10574">
    <property type="entry name" value="NETRIN/LAMININ-RELATED"/>
    <property type="match status" value="1"/>
</dbReference>
<dbReference type="Gene3D" id="2.170.300.10">
    <property type="entry name" value="Tie2 ligand-binding domain superfamily"/>
    <property type="match status" value="2"/>
</dbReference>
<dbReference type="FunFam" id="2.170.300.10:FF:000001">
    <property type="entry name" value="Laminin subunit beta-1"/>
    <property type="match status" value="1"/>
</dbReference>
<feature type="disulfide bond" evidence="14">
    <location>
        <begin position="308"/>
        <end position="317"/>
    </location>
</feature>
<dbReference type="FunFam" id="2.10.25.10:FF:000333">
    <property type="entry name" value="netrin-4 isoform X2"/>
    <property type="match status" value="1"/>
</dbReference>
<dbReference type="GO" id="GO:0003747">
    <property type="term" value="F:translation release factor activity"/>
    <property type="evidence" value="ECO:0007669"/>
    <property type="project" value="InterPro"/>
</dbReference>
<dbReference type="InterPro" id="IPR008211">
    <property type="entry name" value="Laminin_N"/>
</dbReference>
<keyword evidence="16" id="KW-1185">Reference proteome</keyword>
<evidence type="ECO:0000256" key="9">
    <source>
        <dbReference type="ARBA" id="ARBA00022889"/>
    </source>
</evidence>
<dbReference type="FunFam" id="2.170.300.10:FF:000004">
    <property type="entry name" value="Laminin subunit beta 1"/>
    <property type="match status" value="1"/>
</dbReference>
<dbReference type="InterPro" id="IPR056863">
    <property type="entry name" value="LMN_ATRN_NET-like_EGF"/>
</dbReference>
<evidence type="ECO:0000256" key="10">
    <source>
        <dbReference type="ARBA" id="ARBA00023054"/>
    </source>
</evidence>
<feature type="disulfide bond" evidence="14">
    <location>
        <begin position="734"/>
        <end position="743"/>
    </location>
</feature>
<dbReference type="GO" id="GO:0070831">
    <property type="term" value="P:basement membrane assembly"/>
    <property type="evidence" value="ECO:0000318"/>
    <property type="project" value="GO_Central"/>
</dbReference>
<dbReference type="PROSITE" id="PS00022">
    <property type="entry name" value="EGF_1"/>
    <property type="match status" value="1"/>
</dbReference>
<sequence>MRSLLLLTAFAAVAIQASPDEDRCRDRSCYPITGNLLIGRKHRLSASSTCGVHDRERFCIVSHLEEQTKCFYCDSRHEWRPYRDPYRLSHKIENVVSDSYETKNQAWWQSANGVQNVTVQGPPSKHTDVICTRSYSDVAPSTGGEIVYKAISPHIATDDPYSDEISSLLRVTNIRFNFTKLHTLGDDLLDYRKEITEKYYYAIYEIVVRGSCSCYGHASSCIPIDDQAAQFGGEDIVHGRCECTHNTEGLNCEKCLPFFNDHPWRPAVANNTHECKRCECNSHASTCHFDQAVFDASGFVSGGVCDDCQHNTQGKNCEQCKPYFYKDPRRAIYDPYVCLPCDCDKAGSKNEGICEGEQDEERGLVAGKCYCKMNVDSHRCDRCKNGYWNLTAENPDGCVACTCHLQGTWNNEGCNKHTGECTCKRFVTGENCDQCIPEHYGLSDEPDGCKACDCDVGGSLNNQCDVKTGQCQCRDKFGGRRCDKPEADHYCADIDHYKYEAEQANFTHGNVEVRERPKDPRGLSWTGEGFVKVNERSSITFKVGDIQTSNDYNIVLRYDPIRDQIGWENLEVTLIRPSDPSPDSSCANKDPSSDLLVARLHPGARYYEVRPSICLEAGVEYEIKLDFGDKRTNAPDRSASLLLDSIVLAPPTEKLDVFANLEDQRAQQHKMEYDRYQCRHQALSLTPKADLSDTCKTYTCTIAAAFIQKGLECGCDPTGSVSGICAPEGGQCECKANVVGRKCDKCGVGTYGFGPTGCSECACDSVGSLNNQCDKSSGQCVCREKGIYGRQCNQCQPGFWGFPNCAVCQCNDHATICDQQSGSCIDCHDLTTGEHCDRCKDGYYGDPRLGVGLPCKPCPCPGGPGSGFQHADTCYLQPATSEVVCQCSAGYTGDRCGECAMNYWGEPNDVGGTCERCDCNGNIDMSVPGSCDAKTGDCLLCLHNSEGAQCENCVEGFWGDAKNRQCQRCICNTLGTNTSSGACDRVSGQCPCFPNVIGTQCDQCALNHYNIASGQGCAECACDPTGVEMDHEGKPDLQCNHFDGQCKCKRGRGGRTCSECEDYFWGDPTTPDGCKMCECDRTGSMSLQCHRNNGTCVCQEGSGGPLCNECARGFTGQWPHCKPCGECFHQWDAIVQALKSQVETLILTANNIEDTGVASAFDADFEKMEKELDSTRQKLQDANVDKENIEKLQNEIQSLKDEVAKAQKKLESISGDVAETTQDIEFAEKDVKELEMKSEKLKKNADELNEKTNKIKESDVQGAYNMTKEAAAKSLEAQRKTDAVVGILAETEKEANEVKELVDRNRGDFDKQYAENEAALAECENNLVALEVYLPDLNGDVCGAKSAPCDSLCGGPGSCGKCGGQSCLEGAVSRAEQAKNFALEADLKLNEKQAEAEEVLSLVREVLSSTSTAQREAEEALTYGEEAARGTNASRQSTEEILHQITELITGNRSTPEDIRAAAESVLAMKISHTPEEIEELNKKIREKLGSVQNTDKILAETRGNLSVAANLEERAMRSAESAVAIKNTTDTVRDALKMAGEAQTKASDAIKEAEEEMKAAREDLKTAKEATDEADGKTKETNETLSTLEVDMKKVKVQYLQILDDAKSAYDMVDRSQEASSEAEAGNKQLARDMETAANLLNEKSSGKEKAQERAEKIRARAADLLYKLQKYDEEYRALAKFDASEAMEDYSNLLDDYDKRARQLTEAIEKRSDYYQNYGSAVASTSISYWEGIRRAASEYNEKREELKQLEEIIKEQSDAELVKMAKCDLEATTDSFDEAIDELARRIIPRTEVDVLSKCQMEFSAGAGGTEAMIFTAELFDMYRKYCEWRGWMWTPLEVDEVALGGMRAAIVSIQGKDSYASLRFEAGVHRVQRIPLTDKSRMHTSTSSIAVLPEPEEVSVLIPPQSVSIETMRASGPGGQNVNKRSSAVRMTHKETGISVHVMDERFQHMNMQIAYKRLAAILMQQRVDKMVDKFTSERKLQVGSKARAEKIRTYNFKDDRISDHRLHLNMSNIDEFMKGNEHFNSLVDRLSEMYEKERLNEIIKNRIFE</sequence>
<dbReference type="PROSITE" id="PS50027">
    <property type="entry name" value="EGF_LAM_2"/>
    <property type="match status" value="9"/>
</dbReference>
<dbReference type="PANTHER" id="PTHR10574:SF375">
    <property type="entry name" value="LAMININ SUBUNIT BETA-1"/>
    <property type="match status" value="1"/>
</dbReference>
<dbReference type="GO" id="GO:0005737">
    <property type="term" value="C:cytoplasm"/>
    <property type="evidence" value="ECO:0007669"/>
    <property type="project" value="UniProtKB-ARBA"/>
</dbReference>
<dbReference type="GO" id="GO:0005608">
    <property type="term" value="C:laminin-3 complex"/>
    <property type="evidence" value="ECO:0007669"/>
    <property type="project" value="UniProtKB-ARBA"/>
</dbReference>
<comment type="subcellular location">
    <subcellularLocation>
        <location evidence="2">Secreted</location>
        <location evidence="2">Extracellular space</location>
        <location evidence="2">Extracellular matrix</location>
        <location evidence="2">Basement membrane</location>
    </subcellularLocation>
</comment>
<evidence type="ECO:0000256" key="6">
    <source>
        <dbReference type="ARBA" id="ARBA00022729"/>
    </source>
</evidence>
<dbReference type="InterPro" id="IPR000742">
    <property type="entry name" value="EGF"/>
</dbReference>